<organism evidence="4 5">
    <name type="scientific">Crenothrix polyspora</name>
    <dbReference type="NCBI Taxonomy" id="360316"/>
    <lineage>
        <taxon>Bacteria</taxon>
        <taxon>Pseudomonadati</taxon>
        <taxon>Pseudomonadota</taxon>
        <taxon>Gammaproteobacteria</taxon>
        <taxon>Methylococcales</taxon>
        <taxon>Crenotrichaceae</taxon>
        <taxon>Crenothrix</taxon>
    </lineage>
</organism>
<dbReference type="InterPro" id="IPR003488">
    <property type="entry name" value="DprA"/>
</dbReference>
<dbReference type="Gene3D" id="3.40.50.450">
    <property type="match status" value="1"/>
</dbReference>
<dbReference type="PANTHER" id="PTHR43022">
    <property type="entry name" value="PROTEIN SMF"/>
    <property type="match status" value="1"/>
</dbReference>
<dbReference type="EMBL" id="FUKI01000121">
    <property type="protein sequence ID" value="SJM93657.1"/>
    <property type="molecule type" value="Genomic_DNA"/>
</dbReference>
<dbReference type="NCBIfam" id="TIGR00732">
    <property type="entry name" value="dprA"/>
    <property type="match status" value="1"/>
</dbReference>
<keyword evidence="5" id="KW-1185">Reference proteome</keyword>
<dbReference type="Proteomes" id="UP000195667">
    <property type="component" value="Unassembled WGS sequence"/>
</dbReference>
<feature type="domain" description="Smf/DprA SLOG" evidence="2">
    <location>
        <begin position="61"/>
        <end position="269"/>
    </location>
</feature>
<evidence type="ECO:0000256" key="1">
    <source>
        <dbReference type="ARBA" id="ARBA00006525"/>
    </source>
</evidence>
<evidence type="ECO:0000259" key="3">
    <source>
        <dbReference type="Pfam" id="PF17782"/>
    </source>
</evidence>
<dbReference type="Gene3D" id="1.10.10.10">
    <property type="entry name" value="Winged helix-like DNA-binding domain superfamily/Winged helix DNA-binding domain"/>
    <property type="match status" value="1"/>
</dbReference>
<evidence type="ECO:0000313" key="5">
    <source>
        <dbReference type="Proteomes" id="UP000195667"/>
    </source>
</evidence>
<comment type="similarity">
    <text evidence="1">Belongs to the DprA/Smf family.</text>
</comment>
<dbReference type="PANTHER" id="PTHR43022:SF1">
    <property type="entry name" value="PROTEIN SMF"/>
    <property type="match status" value="1"/>
</dbReference>
<reference evidence="5" key="1">
    <citation type="submission" date="2017-02" db="EMBL/GenBank/DDBJ databases">
        <authorList>
            <person name="Daims H."/>
        </authorList>
    </citation>
    <scope>NUCLEOTIDE SEQUENCE [LARGE SCALE GENOMIC DNA]</scope>
</reference>
<dbReference type="InterPro" id="IPR057666">
    <property type="entry name" value="DrpA_SLOG"/>
</dbReference>
<gene>
    <name evidence="4" type="primary">smf</name>
    <name evidence="4" type="ORF">CRENPOLYSF1_450022</name>
</gene>
<evidence type="ECO:0000259" key="2">
    <source>
        <dbReference type="Pfam" id="PF02481"/>
    </source>
</evidence>
<proteinExistence type="inferred from homology"/>
<dbReference type="GO" id="GO:0009294">
    <property type="term" value="P:DNA-mediated transformation"/>
    <property type="evidence" value="ECO:0007669"/>
    <property type="project" value="InterPro"/>
</dbReference>
<evidence type="ECO:0000313" key="4">
    <source>
        <dbReference type="EMBL" id="SJM93657.1"/>
    </source>
</evidence>
<protein>
    <submittedName>
        <fullName evidence="4">Uncharacterized protein</fullName>
    </submittedName>
</protein>
<dbReference type="AlphaFoldDB" id="A0A1R4HBU2"/>
<dbReference type="Pfam" id="PF02481">
    <property type="entry name" value="DNA_processg_A"/>
    <property type="match status" value="1"/>
</dbReference>
<dbReference type="InterPro" id="IPR036388">
    <property type="entry name" value="WH-like_DNA-bd_sf"/>
</dbReference>
<dbReference type="InterPro" id="IPR041614">
    <property type="entry name" value="DprA_WH"/>
</dbReference>
<accession>A0A1R4HBU2</accession>
<sequence>MGCRTFTKILQTHTPSQLFTESVTVLSALGLKTDSIAAIQKPDWPRIELDLIWLESKDHHVITLADDDYPAQLKEIYDPPPLLFVRGKPELLSWPQIAVVGSRNPSTLGLEMAFDFAKTLSQCGFVITSGLALGIDAASHRGALSGQGFTIAVAGTGLDRIYPAKHKDLALDIVKTGAIISEFPPGTVAKANHFPRRNRIISGLAQGLLVVEAARDSGSLITARMALEQNREVFAIPGSIHNPLARGCNALIRQGAKLVETVEDILEELDQYNHKVEKILPLAMQSTLDLEQQTLLNLIMFGQTSVDNLVENTGKSVDVISSMLLILELQGYIEATTGGCYTRIK</sequence>
<feature type="domain" description="DprA winged helix" evidence="3">
    <location>
        <begin position="286"/>
        <end position="339"/>
    </location>
</feature>
<name>A0A1R4HBU2_9GAMM</name>
<dbReference type="SUPFAM" id="SSF102405">
    <property type="entry name" value="MCP/YpsA-like"/>
    <property type="match status" value="1"/>
</dbReference>
<dbReference type="Pfam" id="PF17782">
    <property type="entry name" value="WHD_DprA"/>
    <property type="match status" value="1"/>
</dbReference>